<organism evidence="3 4">
    <name type="scientific">Nocardiopsis alba</name>
    <dbReference type="NCBI Taxonomy" id="53437"/>
    <lineage>
        <taxon>Bacteria</taxon>
        <taxon>Bacillati</taxon>
        <taxon>Actinomycetota</taxon>
        <taxon>Actinomycetes</taxon>
        <taxon>Streptosporangiales</taxon>
        <taxon>Nocardiopsidaceae</taxon>
        <taxon>Nocardiopsis</taxon>
    </lineage>
</organism>
<evidence type="ECO:0000313" key="5">
    <source>
        <dbReference type="Proteomes" id="UP001585053"/>
    </source>
</evidence>
<accession>A0A7K2ISM7</accession>
<keyword evidence="1" id="KW-0472">Membrane</keyword>
<dbReference type="EMBL" id="JAYMRS010000004">
    <property type="protein sequence ID" value="MFB8769020.1"/>
    <property type="molecule type" value="Genomic_DNA"/>
</dbReference>
<evidence type="ECO:0000256" key="1">
    <source>
        <dbReference type="SAM" id="Phobius"/>
    </source>
</evidence>
<dbReference type="EMBL" id="WWHY01000001">
    <property type="protein sequence ID" value="MYR32857.1"/>
    <property type="molecule type" value="Genomic_DNA"/>
</dbReference>
<dbReference type="RefSeq" id="WP_014909571.1">
    <property type="nucleotide sequence ID" value="NZ_BAZE01000011.1"/>
</dbReference>
<keyword evidence="1" id="KW-1133">Transmembrane helix</keyword>
<evidence type="ECO:0000313" key="4">
    <source>
        <dbReference type="Proteomes" id="UP000467124"/>
    </source>
</evidence>
<dbReference type="OMA" id="CQSVDLG"/>
<dbReference type="Proteomes" id="UP001585053">
    <property type="component" value="Unassembled WGS sequence"/>
</dbReference>
<reference evidence="2 5" key="2">
    <citation type="submission" date="2024-01" db="EMBL/GenBank/DDBJ databases">
        <title>Genome mining of biosynthetic gene clusters to explore secondary metabolites of Streptomyces sp.</title>
        <authorList>
            <person name="Baig A."/>
            <person name="Ajitkumar Shintre N."/>
            <person name="Kumar H."/>
            <person name="Anbarasu A."/>
            <person name="Ramaiah S."/>
        </authorList>
    </citation>
    <scope>NUCLEOTIDE SEQUENCE [LARGE SCALE GENOMIC DNA]</scope>
    <source>
        <strain evidence="2 5">A01</strain>
    </source>
</reference>
<sequence>MDTTSPDKAPPTDTDRAPESHISWKRFALFSVPAGAAIGGILVAMASGALAATFSISSQQFKISADEMTGQGFAQFGWIDATVRDEAVPVAVAGIREAEIVGLCQSVLTTEFPMVGPISLMLTAGDAGTPVRASDLVIDMEQMDGDAEFDNIEIGRDASTLDKGPQGLGRGQGHTDLFGMQSDVIRVENLEQTAWAASAGTFRLHNLSLGVSLGDDECF</sequence>
<name>A0A7K2ISM7_9ACTN</name>
<gene>
    <name evidence="3" type="ORF">GTW20_11400</name>
    <name evidence="2" type="ORF">VSQ78_15040</name>
</gene>
<protein>
    <submittedName>
        <fullName evidence="3">Cholesterol esterase</fullName>
    </submittedName>
    <submittedName>
        <fullName evidence="2">DUF6230 family protein</fullName>
    </submittedName>
</protein>
<evidence type="ECO:0000313" key="2">
    <source>
        <dbReference type="EMBL" id="MFB8769020.1"/>
    </source>
</evidence>
<feature type="transmembrane region" description="Helical" evidence="1">
    <location>
        <begin position="27"/>
        <end position="54"/>
    </location>
</feature>
<dbReference type="InterPro" id="IPR046198">
    <property type="entry name" value="DUF6230"/>
</dbReference>
<dbReference type="Pfam" id="PF19741">
    <property type="entry name" value="DUF6230"/>
    <property type="match status" value="1"/>
</dbReference>
<keyword evidence="1" id="KW-0812">Transmembrane</keyword>
<evidence type="ECO:0000313" key="3">
    <source>
        <dbReference type="EMBL" id="MYR32857.1"/>
    </source>
</evidence>
<dbReference type="Proteomes" id="UP000467124">
    <property type="component" value="Unassembled WGS sequence"/>
</dbReference>
<comment type="caution">
    <text evidence="3">The sequence shown here is derived from an EMBL/GenBank/DDBJ whole genome shotgun (WGS) entry which is preliminary data.</text>
</comment>
<reference evidence="3 4" key="1">
    <citation type="journal article" date="2019" name="Nat. Commun.">
        <title>The antimicrobial potential of Streptomyces from insect microbiomes.</title>
        <authorList>
            <person name="Chevrette M.G."/>
            <person name="Carlson C.M."/>
            <person name="Ortega H.E."/>
            <person name="Thomas C."/>
            <person name="Ananiev G.E."/>
            <person name="Barns K.J."/>
            <person name="Book A.J."/>
            <person name="Cagnazzo J."/>
            <person name="Carlos C."/>
            <person name="Flanigan W."/>
            <person name="Grubbs K.J."/>
            <person name="Horn H.A."/>
            <person name="Hoffmann F.M."/>
            <person name="Klassen J.L."/>
            <person name="Knack J.J."/>
            <person name="Lewin G.R."/>
            <person name="McDonald B.R."/>
            <person name="Muller L."/>
            <person name="Melo W.G.P."/>
            <person name="Pinto-Tomas A.A."/>
            <person name="Schmitz A."/>
            <person name="Wendt-Pienkowski E."/>
            <person name="Wildman S."/>
            <person name="Zhao M."/>
            <person name="Zhang F."/>
            <person name="Bugni T.S."/>
            <person name="Andes D.R."/>
            <person name="Pupo M.T."/>
            <person name="Currie C.R."/>
        </authorList>
    </citation>
    <scope>NUCLEOTIDE SEQUENCE [LARGE SCALE GENOMIC DNA]</scope>
    <source>
        <strain evidence="3 4">SID5840</strain>
    </source>
</reference>
<keyword evidence="5" id="KW-1185">Reference proteome</keyword>
<dbReference type="AlphaFoldDB" id="A0A7K2ISM7"/>
<dbReference type="GeneID" id="91393136"/>
<proteinExistence type="predicted"/>